<dbReference type="InterPro" id="IPR004089">
    <property type="entry name" value="MCPsignal_dom"/>
</dbReference>
<dbReference type="Pfam" id="PF00015">
    <property type="entry name" value="MCPsignal"/>
    <property type="match status" value="1"/>
</dbReference>
<feature type="transmembrane region" description="Helical" evidence="3">
    <location>
        <begin position="104"/>
        <end position="123"/>
    </location>
</feature>
<dbReference type="AlphaFoldDB" id="A0A7C4U9B0"/>
<gene>
    <name evidence="5" type="ORF">ENV67_08280</name>
</gene>
<evidence type="ECO:0000313" key="5">
    <source>
        <dbReference type="EMBL" id="HGW92515.1"/>
    </source>
</evidence>
<evidence type="ECO:0000259" key="4">
    <source>
        <dbReference type="PROSITE" id="PS50111"/>
    </source>
</evidence>
<dbReference type="PANTHER" id="PTHR32089">
    <property type="entry name" value="METHYL-ACCEPTING CHEMOTAXIS PROTEIN MCPB"/>
    <property type="match status" value="1"/>
</dbReference>
<evidence type="ECO:0000256" key="2">
    <source>
        <dbReference type="PROSITE-ProRule" id="PRU00284"/>
    </source>
</evidence>
<feature type="transmembrane region" description="Helical" evidence="3">
    <location>
        <begin position="129"/>
        <end position="152"/>
    </location>
</feature>
<dbReference type="Pfam" id="PF13185">
    <property type="entry name" value="GAF_2"/>
    <property type="match status" value="1"/>
</dbReference>
<name>A0A7C4U9B0_UNCW3</name>
<keyword evidence="3" id="KW-1133">Transmembrane helix</keyword>
<feature type="transmembrane region" description="Helical" evidence="3">
    <location>
        <begin position="192"/>
        <end position="210"/>
    </location>
</feature>
<sequence length="681" mass="78346">MIKKYNVFYGISLLALCVLLIFISRNIFSNALEGNIRTFPVFILLSLLFISSFFRINIFRIPISFVPFFSLISIFLLNPVLLTIFIFISIFLSGLILKKDIERNIYYGFTHSIPFAITGFLFFNRNPSLENIFFASLISFAFYIFFSSIMYVKKINLLKRNLYYILFYNSFIFFLGIIYTYFFYSFLNTESLYIYLTLSTLLIILISVLMKLSIDGFLFKLSSNISNKLSKLSLKDAINYVIEESKNLIDWDCINFGIIKDEKLHILYTTTRGFDFDFYTPLGRGIAWKSIMTKKATLVKDTLKDKEYVRVNPEVNCELCIPLFYEDNPLGVLDFEHKKTNAFDENDLIFGNLFTHELSRIIHTHLKLLPLLKTSRNIRNGIDDTGKVINEFTSKVNENVESASIIHAETGKMIDTFNSFGNSIITIKGTNEKFLKETEKLLNMIGEITNEVEKKSKEIKEHGNILSDTSEFLKIITGSIKEIEESTKDFRNIIDSIVEFSDDTSLLAINASIEAARVGEVGRGFSVIAQEISTLSSNTILLIEKAKDILDNYSSKLNNIVQNVESKKESINLYRKFTESLENYLSFVSARLFEIKDIIGKNSMMIENLKKNTDIIEQEIGRSINLNKEKGEKITNLIYQIKSSLSMANEFEAFMKKILGEIENLNAVIEEFSLNIKDFFV</sequence>
<keyword evidence="3" id="KW-0812">Transmembrane</keyword>
<dbReference type="Gene3D" id="1.10.287.950">
    <property type="entry name" value="Methyl-accepting chemotaxis protein"/>
    <property type="match status" value="1"/>
</dbReference>
<feature type="transmembrane region" description="Helical" evidence="3">
    <location>
        <begin position="6"/>
        <end position="24"/>
    </location>
</feature>
<organism evidence="5">
    <name type="scientific">candidate division WOR-3 bacterium</name>
    <dbReference type="NCBI Taxonomy" id="2052148"/>
    <lineage>
        <taxon>Bacteria</taxon>
        <taxon>Bacteria division WOR-3</taxon>
    </lineage>
</organism>
<dbReference type="GO" id="GO:0007165">
    <property type="term" value="P:signal transduction"/>
    <property type="evidence" value="ECO:0007669"/>
    <property type="project" value="UniProtKB-KW"/>
</dbReference>
<dbReference type="SUPFAM" id="SSF58104">
    <property type="entry name" value="Methyl-accepting chemotaxis protein (MCP) signaling domain"/>
    <property type="match status" value="1"/>
</dbReference>
<evidence type="ECO:0000256" key="1">
    <source>
        <dbReference type="ARBA" id="ARBA00023224"/>
    </source>
</evidence>
<feature type="transmembrane region" description="Helical" evidence="3">
    <location>
        <begin position="164"/>
        <end position="186"/>
    </location>
</feature>
<feature type="transmembrane region" description="Helical" evidence="3">
    <location>
        <begin position="68"/>
        <end position="92"/>
    </location>
</feature>
<evidence type="ECO:0000256" key="3">
    <source>
        <dbReference type="SAM" id="Phobius"/>
    </source>
</evidence>
<accession>A0A7C4U9B0</accession>
<keyword evidence="3" id="KW-0472">Membrane</keyword>
<dbReference type="SUPFAM" id="SSF55781">
    <property type="entry name" value="GAF domain-like"/>
    <property type="match status" value="1"/>
</dbReference>
<protein>
    <recommendedName>
        <fullName evidence="4">Methyl-accepting transducer domain-containing protein</fullName>
    </recommendedName>
</protein>
<feature type="domain" description="Methyl-accepting transducer" evidence="4">
    <location>
        <begin position="388"/>
        <end position="627"/>
    </location>
</feature>
<dbReference type="EMBL" id="DTHG01000100">
    <property type="protein sequence ID" value="HGW92515.1"/>
    <property type="molecule type" value="Genomic_DNA"/>
</dbReference>
<comment type="caution">
    <text evidence="5">The sequence shown here is derived from an EMBL/GenBank/DDBJ whole genome shotgun (WGS) entry which is preliminary data.</text>
</comment>
<reference evidence="5" key="1">
    <citation type="journal article" date="2020" name="mSystems">
        <title>Genome- and Community-Level Interaction Insights into Carbon Utilization and Element Cycling Functions of Hydrothermarchaeota in Hydrothermal Sediment.</title>
        <authorList>
            <person name="Zhou Z."/>
            <person name="Liu Y."/>
            <person name="Xu W."/>
            <person name="Pan J."/>
            <person name="Luo Z.H."/>
            <person name="Li M."/>
        </authorList>
    </citation>
    <scope>NUCLEOTIDE SEQUENCE [LARGE SCALE GENOMIC DNA]</scope>
    <source>
        <strain evidence="5">SpSt-780</strain>
    </source>
</reference>
<dbReference type="PANTHER" id="PTHR32089:SF112">
    <property type="entry name" value="LYSOZYME-LIKE PROTEIN-RELATED"/>
    <property type="match status" value="1"/>
</dbReference>
<dbReference type="Gene3D" id="3.30.450.40">
    <property type="match status" value="1"/>
</dbReference>
<dbReference type="InterPro" id="IPR003018">
    <property type="entry name" value="GAF"/>
</dbReference>
<dbReference type="PROSITE" id="PS50111">
    <property type="entry name" value="CHEMOTAXIS_TRANSDUC_2"/>
    <property type="match status" value="1"/>
</dbReference>
<dbReference type="InterPro" id="IPR029016">
    <property type="entry name" value="GAF-like_dom_sf"/>
</dbReference>
<proteinExistence type="predicted"/>
<keyword evidence="1 2" id="KW-0807">Transducer</keyword>
<dbReference type="SMART" id="SM00283">
    <property type="entry name" value="MA"/>
    <property type="match status" value="1"/>
</dbReference>
<feature type="transmembrane region" description="Helical" evidence="3">
    <location>
        <begin position="36"/>
        <end position="56"/>
    </location>
</feature>
<dbReference type="GO" id="GO:0016020">
    <property type="term" value="C:membrane"/>
    <property type="evidence" value="ECO:0007669"/>
    <property type="project" value="InterPro"/>
</dbReference>